<proteinExistence type="predicted"/>
<dbReference type="AlphaFoldDB" id="A0ABD5WRE5"/>
<sequence>MSATLSTMEPDAEFDADGNADVVAALGADSLTYKVWGGDWCPDCTGQLPQFAAALDAAGVSGDRVEQFPVEKVDGEKQGPGMDEYGVTHIPTVIVFDDGEEVARFVESADTDIATYLARELGAD</sequence>
<accession>A0ABD5WRE5</accession>
<dbReference type="GeneID" id="79269984"/>
<evidence type="ECO:0000313" key="3">
    <source>
        <dbReference type="Proteomes" id="UP001596388"/>
    </source>
</evidence>
<comment type="caution">
    <text evidence="2">The sequence shown here is derived from an EMBL/GenBank/DDBJ whole genome shotgun (WGS) entry which is preliminary data.</text>
</comment>
<gene>
    <name evidence="2" type="ORF">ACFQKD_02345</name>
</gene>
<dbReference type="SUPFAM" id="SSF52833">
    <property type="entry name" value="Thioredoxin-like"/>
    <property type="match status" value="1"/>
</dbReference>
<feature type="domain" description="Thioredoxin" evidence="1">
    <location>
        <begin position="39"/>
        <end position="117"/>
    </location>
</feature>
<organism evidence="2 3">
    <name type="scientific">Halobaculum marinum</name>
    <dbReference type="NCBI Taxonomy" id="3031996"/>
    <lineage>
        <taxon>Archaea</taxon>
        <taxon>Methanobacteriati</taxon>
        <taxon>Methanobacteriota</taxon>
        <taxon>Stenosarchaea group</taxon>
        <taxon>Halobacteria</taxon>
        <taxon>Halobacteriales</taxon>
        <taxon>Haloferacaceae</taxon>
        <taxon>Halobaculum</taxon>
    </lineage>
</organism>
<evidence type="ECO:0000313" key="2">
    <source>
        <dbReference type="EMBL" id="MFC7096130.1"/>
    </source>
</evidence>
<dbReference type="Pfam" id="PF00085">
    <property type="entry name" value="Thioredoxin"/>
    <property type="match status" value="1"/>
</dbReference>
<dbReference type="EMBL" id="JBHTAG010000002">
    <property type="protein sequence ID" value="MFC7096130.1"/>
    <property type="molecule type" value="Genomic_DNA"/>
</dbReference>
<reference evidence="2 3" key="1">
    <citation type="journal article" date="2019" name="Int. J. Syst. Evol. Microbiol.">
        <title>The Global Catalogue of Microorganisms (GCM) 10K type strain sequencing project: providing services to taxonomists for standard genome sequencing and annotation.</title>
        <authorList>
            <consortium name="The Broad Institute Genomics Platform"/>
            <consortium name="The Broad Institute Genome Sequencing Center for Infectious Disease"/>
            <person name="Wu L."/>
            <person name="Ma J."/>
        </authorList>
    </citation>
    <scope>NUCLEOTIDE SEQUENCE [LARGE SCALE GENOMIC DNA]</scope>
    <source>
        <strain evidence="2 3">DT55</strain>
    </source>
</reference>
<dbReference type="Proteomes" id="UP001596388">
    <property type="component" value="Unassembled WGS sequence"/>
</dbReference>
<dbReference type="CDD" id="cd02947">
    <property type="entry name" value="TRX_family"/>
    <property type="match status" value="1"/>
</dbReference>
<evidence type="ECO:0000259" key="1">
    <source>
        <dbReference type="Pfam" id="PF00085"/>
    </source>
</evidence>
<dbReference type="Gene3D" id="3.40.30.10">
    <property type="entry name" value="Glutaredoxin"/>
    <property type="match status" value="1"/>
</dbReference>
<dbReference type="InterPro" id="IPR036249">
    <property type="entry name" value="Thioredoxin-like_sf"/>
</dbReference>
<name>A0ABD5WRE5_9EURY</name>
<keyword evidence="3" id="KW-1185">Reference proteome</keyword>
<dbReference type="InterPro" id="IPR013766">
    <property type="entry name" value="Thioredoxin_domain"/>
</dbReference>
<protein>
    <submittedName>
        <fullName evidence="2">Thioredoxin family protein</fullName>
    </submittedName>
</protein>
<dbReference type="RefSeq" id="WP_276236382.1">
    <property type="nucleotide sequence ID" value="NZ_CP119989.1"/>
</dbReference>